<evidence type="ECO:0000313" key="3">
    <source>
        <dbReference type="Proteomes" id="UP000277580"/>
    </source>
</evidence>
<dbReference type="STRING" id="1392247.A0A3N4KH89"/>
<dbReference type="EMBL" id="ML119160">
    <property type="protein sequence ID" value="RPB08709.1"/>
    <property type="molecule type" value="Genomic_DNA"/>
</dbReference>
<dbReference type="AlphaFoldDB" id="A0A3N4KH89"/>
<feature type="compositionally biased region" description="Low complexity" evidence="1">
    <location>
        <begin position="53"/>
        <end position="73"/>
    </location>
</feature>
<dbReference type="PANTHER" id="PTHR38702:SF1">
    <property type="entry name" value="CALPONIN-HOMOLOGY (CH) DOMAIN-CONTAINING PROTEIN"/>
    <property type="match status" value="1"/>
</dbReference>
<protein>
    <submittedName>
        <fullName evidence="2">Uncharacterized protein</fullName>
    </submittedName>
</protein>
<feature type="region of interest" description="Disordered" evidence="1">
    <location>
        <begin position="193"/>
        <end position="214"/>
    </location>
</feature>
<feature type="region of interest" description="Disordered" evidence="1">
    <location>
        <begin position="1"/>
        <end position="97"/>
    </location>
</feature>
<dbReference type="Proteomes" id="UP000277580">
    <property type="component" value="Unassembled WGS sequence"/>
</dbReference>
<accession>A0A3N4KH89</accession>
<proteinExistence type="predicted"/>
<organism evidence="2 3">
    <name type="scientific">Morchella conica CCBAS932</name>
    <dbReference type="NCBI Taxonomy" id="1392247"/>
    <lineage>
        <taxon>Eukaryota</taxon>
        <taxon>Fungi</taxon>
        <taxon>Dikarya</taxon>
        <taxon>Ascomycota</taxon>
        <taxon>Pezizomycotina</taxon>
        <taxon>Pezizomycetes</taxon>
        <taxon>Pezizales</taxon>
        <taxon>Morchellaceae</taxon>
        <taxon>Morchella</taxon>
    </lineage>
</organism>
<feature type="compositionally biased region" description="Polar residues" evidence="1">
    <location>
        <begin position="193"/>
        <end position="207"/>
    </location>
</feature>
<dbReference type="InParanoid" id="A0A3N4KH89"/>
<evidence type="ECO:0000256" key="1">
    <source>
        <dbReference type="SAM" id="MobiDB-lite"/>
    </source>
</evidence>
<dbReference type="PANTHER" id="PTHR38702">
    <property type="entry name" value="CALPONIN-HOMOLOGY (CH) DOMAIN-CONTAINING PROTEIN"/>
    <property type="match status" value="1"/>
</dbReference>
<sequence length="534" mass="59002">MSSVGQTPVSSPRTTPTKSLTSPTMASTPNITNTPPTTPPFQGFSAPPLRRIASTSSTTSSSSSARSSLGGRSDTTTRKRGFMRPQGTEFSTSARSRESVMALGSITHLQYFFAKTGLLDGKGAGLQTKQSSRKSSNQLTLDTSSASLLQDSTYSSLRSSPDILGPCEQEFFSESPTESEMLDDFDYDESSMLPPTTSTYNPQTKSIPPTPDPSVLRERLRSALSATRVAWVQSPVVPQKTGGQESGDNSSEIELPPGFNELQGTQLVELATSAIRAAKAYYITTDSSLLLSTKDDKTLREKFLAILDILKSMAQRKFEGGVKAEEKDSVVSWIGSVEESLSAEEKAIFDMRKKGREWLEGEWEGREMDRNRLFLSYFDSSTEHLPPATPSTETPTLPTPFLLALQSGLRLILIHNAVVRRSKRPFGQIGTYHTEFTKPYRLAENLKFWKKAAEIRWEIRMQFDVMAVVNGTEDGWRAFDKDIRLWCEKVLEEIRRDWEMGAGAAVVGHEIVVRQGRSGTMESLNVEVGAGYHN</sequence>
<reference evidence="2 3" key="1">
    <citation type="journal article" date="2018" name="Nat. Ecol. Evol.">
        <title>Pezizomycetes genomes reveal the molecular basis of ectomycorrhizal truffle lifestyle.</title>
        <authorList>
            <person name="Murat C."/>
            <person name="Payen T."/>
            <person name="Noel B."/>
            <person name="Kuo A."/>
            <person name="Morin E."/>
            <person name="Chen J."/>
            <person name="Kohler A."/>
            <person name="Krizsan K."/>
            <person name="Balestrini R."/>
            <person name="Da Silva C."/>
            <person name="Montanini B."/>
            <person name="Hainaut M."/>
            <person name="Levati E."/>
            <person name="Barry K.W."/>
            <person name="Belfiori B."/>
            <person name="Cichocki N."/>
            <person name="Clum A."/>
            <person name="Dockter R.B."/>
            <person name="Fauchery L."/>
            <person name="Guy J."/>
            <person name="Iotti M."/>
            <person name="Le Tacon F."/>
            <person name="Lindquist E.A."/>
            <person name="Lipzen A."/>
            <person name="Malagnac F."/>
            <person name="Mello A."/>
            <person name="Molinier V."/>
            <person name="Miyauchi S."/>
            <person name="Poulain J."/>
            <person name="Riccioni C."/>
            <person name="Rubini A."/>
            <person name="Sitrit Y."/>
            <person name="Splivallo R."/>
            <person name="Traeger S."/>
            <person name="Wang M."/>
            <person name="Zifcakova L."/>
            <person name="Wipf D."/>
            <person name="Zambonelli A."/>
            <person name="Paolocci F."/>
            <person name="Nowrousian M."/>
            <person name="Ottonello S."/>
            <person name="Baldrian P."/>
            <person name="Spatafora J.W."/>
            <person name="Henrissat B."/>
            <person name="Nagy L.G."/>
            <person name="Aury J.M."/>
            <person name="Wincker P."/>
            <person name="Grigoriev I.V."/>
            <person name="Bonfante P."/>
            <person name="Martin F.M."/>
        </authorList>
    </citation>
    <scope>NUCLEOTIDE SEQUENCE [LARGE SCALE GENOMIC DNA]</scope>
    <source>
        <strain evidence="2 3">CCBAS932</strain>
    </source>
</reference>
<dbReference type="OrthoDB" id="2534759at2759"/>
<feature type="compositionally biased region" description="Polar residues" evidence="1">
    <location>
        <begin position="1"/>
        <end position="27"/>
    </location>
</feature>
<evidence type="ECO:0000313" key="2">
    <source>
        <dbReference type="EMBL" id="RPB08709.1"/>
    </source>
</evidence>
<gene>
    <name evidence="2" type="ORF">P167DRAFT_493720</name>
</gene>
<name>A0A3N4KH89_9PEZI</name>
<keyword evidence="3" id="KW-1185">Reference proteome</keyword>